<proteinExistence type="predicted"/>
<dbReference type="Proteomes" id="UP001443914">
    <property type="component" value="Unassembled WGS sequence"/>
</dbReference>
<dbReference type="EMBL" id="JBDFQZ010000013">
    <property type="protein sequence ID" value="KAK9668301.1"/>
    <property type="molecule type" value="Genomic_DNA"/>
</dbReference>
<name>A0AAW1GXM9_SAPOF</name>
<reference evidence="1" key="1">
    <citation type="submission" date="2024-03" db="EMBL/GenBank/DDBJ databases">
        <title>WGS assembly of Saponaria officinalis var. Norfolk2.</title>
        <authorList>
            <person name="Jenkins J."/>
            <person name="Shu S."/>
            <person name="Grimwood J."/>
            <person name="Barry K."/>
            <person name="Goodstein D."/>
            <person name="Schmutz J."/>
            <person name="Leebens-Mack J."/>
            <person name="Osbourn A."/>
        </authorList>
    </citation>
    <scope>NUCLEOTIDE SEQUENCE [LARGE SCALE GENOMIC DNA]</scope>
    <source>
        <strain evidence="1">JIC</strain>
    </source>
</reference>
<evidence type="ECO:0000313" key="1">
    <source>
        <dbReference type="EMBL" id="KAK9668301.1"/>
    </source>
</evidence>
<sequence>MEQFVSSQSQVNEELQSSLSQQISILNSSNSTIQTQLDVVYENLRMIEKLEESKENLVSFCDDDNHDFVESSELVLIDYNSSLDDAFVPKDPSLPNNDCALESVVFEFDYSFEKSI</sequence>
<dbReference type="AlphaFoldDB" id="A0AAW1GXM9"/>
<keyword evidence="2" id="KW-1185">Reference proteome</keyword>
<protein>
    <submittedName>
        <fullName evidence="1">Uncharacterized protein</fullName>
    </submittedName>
</protein>
<gene>
    <name evidence="1" type="ORF">RND81_13G049400</name>
</gene>
<evidence type="ECO:0000313" key="2">
    <source>
        <dbReference type="Proteomes" id="UP001443914"/>
    </source>
</evidence>
<organism evidence="1 2">
    <name type="scientific">Saponaria officinalis</name>
    <name type="common">Common soapwort</name>
    <name type="synonym">Lychnis saponaria</name>
    <dbReference type="NCBI Taxonomy" id="3572"/>
    <lineage>
        <taxon>Eukaryota</taxon>
        <taxon>Viridiplantae</taxon>
        <taxon>Streptophyta</taxon>
        <taxon>Embryophyta</taxon>
        <taxon>Tracheophyta</taxon>
        <taxon>Spermatophyta</taxon>
        <taxon>Magnoliopsida</taxon>
        <taxon>eudicotyledons</taxon>
        <taxon>Gunneridae</taxon>
        <taxon>Pentapetalae</taxon>
        <taxon>Caryophyllales</taxon>
        <taxon>Caryophyllaceae</taxon>
        <taxon>Caryophylleae</taxon>
        <taxon>Saponaria</taxon>
    </lineage>
</organism>
<accession>A0AAW1GXM9</accession>
<comment type="caution">
    <text evidence="1">The sequence shown here is derived from an EMBL/GenBank/DDBJ whole genome shotgun (WGS) entry which is preliminary data.</text>
</comment>